<feature type="transmembrane region" description="Helical" evidence="1">
    <location>
        <begin position="303"/>
        <end position="322"/>
    </location>
</feature>
<dbReference type="Pfam" id="PF14040">
    <property type="entry name" value="DNase_NucA_NucB"/>
    <property type="match status" value="1"/>
</dbReference>
<dbReference type="Proteomes" id="UP000559256">
    <property type="component" value="Unassembled WGS sequence"/>
</dbReference>
<dbReference type="InterPro" id="IPR029476">
    <property type="entry name" value="DNase_NucA_NucB"/>
</dbReference>
<keyword evidence="1" id="KW-1133">Transmembrane helix</keyword>
<dbReference type="AlphaFoldDB" id="A0A8H5GNC1"/>
<keyword evidence="1" id="KW-0812">Transmembrane</keyword>
<evidence type="ECO:0000259" key="2">
    <source>
        <dbReference type="Pfam" id="PF14040"/>
    </source>
</evidence>
<evidence type="ECO:0000256" key="1">
    <source>
        <dbReference type="SAM" id="Phobius"/>
    </source>
</evidence>
<accession>A0A8H5GNC1</accession>
<dbReference type="EMBL" id="JAACJM010000017">
    <property type="protein sequence ID" value="KAF5368072.1"/>
    <property type="molecule type" value="Genomic_DNA"/>
</dbReference>
<feature type="domain" description="Deoxyribonuclease NucA/NucB" evidence="2">
    <location>
        <begin position="42"/>
        <end position="110"/>
    </location>
</feature>
<evidence type="ECO:0000313" key="4">
    <source>
        <dbReference type="Proteomes" id="UP000559256"/>
    </source>
</evidence>
<evidence type="ECO:0000313" key="3">
    <source>
        <dbReference type="EMBL" id="KAF5368072.1"/>
    </source>
</evidence>
<comment type="caution">
    <text evidence="3">The sequence shown here is derived from an EMBL/GenBank/DDBJ whole genome shotgun (WGS) entry which is preliminary data.</text>
</comment>
<gene>
    <name evidence="3" type="ORF">D9758_004458</name>
</gene>
<organism evidence="3 4">
    <name type="scientific">Tetrapyrgos nigripes</name>
    <dbReference type="NCBI Taxonomy" id="182062"/>
    <lineage>
        <taxon>Eukaryota</taxon>
        <taxon>Fungi</taxon>
        <taxon>Dikarya</taxon>
        <taxon>Basidiomycota</taxon>
        <taxon>Agaricomycotina</taxon>
        <taxon>Agaricomycetes</taxon>
        <taxon>Agaricomycetidae</taxon>
        <taxon>Agaricales</taxon>
        <taxon>Marasmiineae</taxon>
        <taxon>Marasmiaceae</taxon>
        <taxon>Tetrapyrgos</taxon>
    </lineage>
</organism>
<keyword evidence="1" id="KW-0472">Membrane</keyword>
<protein>
    <recommendedName>
        <fullName evidence="2">Deoxyribonuclease NucA/NucB domain-containing protein</fullName>
    </recommendedName>
</protein>
<keyword evidence="4" id="KW-1185">Reference proteome</keyword>
<reference evidence="3 4" key="1">
    <citation type="journal article" date="2020" name="ISME J.">
        <title>Uncovering the hidden diversity of litter-decomposition mechanisms in mushroom-forming fungi.</title>
        <authorList>
            <person name="Floudas D."/>
            <person name="Bentzer J."/>
            <person name="Ahren D."/>
            <person name="Johansson T."/>
            <person name="Persson P."/>
            <person name="Tunlid A."/>
        </authorList>
    </citation>
    <scope>NUCLEOTIDE SEQUENCE [LARGE SCALE GENOMIC DNA]</scope>
    <source>
        <strain evidence="3 4">CBS 291.85</strain>
    </source>
</reference>
<name>A0A8H5GNC1_9AGAR</name>
<proteinExistence type="predicted"/>
<sequence length="325" mass="35508">MIPVLDFRLRQGQSDALYESMFDRNNGKSTDMEQLNWGGTKDPKYKQRRTDAKCNGFCTEVNTYLPPGIKQECDEYPPASTKQGGPGASRKCIPATQNSGFQSHMIRIFASKTRCNLKMDDPFIIRMKDGCSYLGLTKRWDGITTTLPAQPSQLTIREDDDTYSYAGLKKRQNETSTTSSAEPSQLSLSGFNDTLMSIGDDNNTPSWIAVGLDELPAGTYAISVPLEFQITELVVLDGEGVEYASAESPSGLTTLNFTLDYKLDTGASLIAVTDRKMNISYTATGQLSTVTAPLNSNSAGSHFPLLMPVGLIVYIFLLMGIVPGP</sequence>
<dbReference type="OrthoDB" id="3259102at2759"/>